<evidence type="ECO:0008006" key="3">
    <source>
        <dbReference type="Google" id="ProtNLM"/>
    </source>
</evidence>
<dbReference type="Proteomes" id="UP000765509">
    <property type="component" value="Unassembled WGS sequence"/>
</dbReference>
<proteinExistence type="predicted"/>
<feature type="non-terminal residue" evidence="1">
    <location>
        <position position="117"/>
    </location>
</feature>
<keyword evidence="2" id="KW-1185">Reference proteome</keyword>
<accession>A0A9Q3EWX8</accession>
<protein>
    <recommendedName>
        <fullName evidence="3">Reverse transcriptase Ty1/copia-type domain-containing protein</fullName>
    </recommendedName>
</protein>
<evidence type="ECO:0000313" key="1">
    <source>
        <dbReference type="EMBL" id="MBW0526386.1"/>
    </source>
</evidence>
<organism evidence="1 2">
    <name type="scientific">Austropuccinia psidii MF-1</name>
    <dbReference type="NCBI Taxonomy" id="1389203"/>
    <lineage>
        <taxon>Eukaryota</taxon>
        <taxon>Fungi</taxon>
        <taxon>Dikarya</taxon>
        <taxon>Basidiomycota</taxon>
        <taxon>Pucciniomycotina</taxon>
        <taxon>Pucciniomycetes</taxon>
        <taxon>Pucciniales</taxon>
        <taxon>Sphaerophragmiaceae</taxon>
        <taxon>Austropuccinia</taxon>
    </lineage>
</organism>
<dbReference type="AlphaFoldDB" id="A0A9Q3EWX8"/>
<reference evidence="1" key="1">
    <citation type="submission" date="2021-03" db="EMBL/GenBank/DDBJ databases">
        <title>Draft genome sequence of rust myrtle Austropuccinia psidii MF-1, a brazilian biotype.</title>
        <authorList>
            <person name="Quecine M.C."/>
            <person name="Pachon D.M.R."/>
            <person name="Bonatelli M.L."/>
            <person name="Correr F.H."/>
            <person name="Franceschini L.M."/>
            <person name="Leite T.F."/>
            <person name="Margarido G.R.A."/>
            <person name="Almeida C.A."/>
            <person name="Ferrarezi J.A."/>
            <person name="Labate C.A."/>
        </authorList>
    </citation>
    <scope>NUCLEOTIDE SEQUENCE</scope>
    <source>
        <strain evidence="1">MF-1</strain>
    </source>
</reference>
<dbReference type="OrthoDB" id="3214708at2759"/>
<name>A0A9Q3EWX8_9BASI</name>
<evidence type="ECO:0000313" key="2">
    <source>
        <dbReference type="Proteomes" id="UP000765509"/>
    </source>
</evidence>
<gene>
    <name evidence="1" type="ORF">O181_066101</name>
</gene>
<dbReference type="EMBL" id="AVOT02032627">
    <property type="protein sequence ID" value="MBW0526386.1"/>
    <property type="molecule type" value="Genomic_DNA"/>
</dbReference>
<comment type="caution">
    <text evidence="1">The sequence shown here is derived from an EMBL/GenBank/DDBJ whole genome shotgun (WGS) entry which is preliminary data.</text>
</comment>
<sequence>MLWIHVDNGALAGSSASVIDFISSKLDQHLQIKWDKEISHLVGLSIKQTNTSFNINQTAFIDKLTTLLEIRITASSPLPQNCNLLSNPSKEMDKEYLKRSGMLLYIAQGTRPDISYA</sequence>